<comment type="caution">
    <text evidence="2">The sequence shown here is derived from an EMBL/GenBank/DDBJ whole genome shotgun (WGS) entry which is preliminary data.</text>
</comment>
<feature type="non-terminal residue" evidence="2">
    <location>
        <position position="126"/>
    </location>
</feature>
<accession>X1A2Y1</accession>
<organism evidence="2">
    <name type="scientific">marine sediment metagenome</name>
    <dbReference type="NCBI Taxonomy" id="412755"/>
    <lineage>
        <taxon>unclassified sequences</taxon>
        <taxon>metagenomes</taxon>
        <taxon>ecological metagenomes</taxon>
    </lineage>
</organism>
<name>X1A2Y1_9ZZZZ</name>
<dbReference type="InterPro" id="IPR041664">
    <property type="entry name" value="AAA_16"/>
</dbReference>
<evidence type="ECO:0000259" key="1">
    <source>
        <dbReference type="Pfam" id="PF13191"/>
    </source>
</evidence>
<dbReference type="EMBL" id="BART01014653">
    <property type="protein sequence ID" value="GAG76089.1"/>
    <property type="molecule type" value="Genomic_DNA"/>
</dbReference>
<dbReference type="AlphaFoldDB" id="X1A2Y1"/>
<feature type="non-terminal residue" evidence="2">
    <location>
        <position position="1"/>
    </location>
</feature>
<evidence type="ECO:0000313" key="2">
    <source>
        <dbReference type="EMBL" id="GAG76089.1"/>
    </source>
</evidence>
<dbReference type="Gene3D" id="3.40.50.300">
    <property type="entry name" value="P-loop containing nucleotide triphosphate hydrolases"/>
    <property type="match status" value="1"/>
</dbReference>
<gene>
    <name evidence="2" type="ORF">S01H4_29048</name>
</gene>
<feature type="domain" description="Orc1-like AAA ATPase" evidence="1">
    <location>
        <begin position="2"/>
        <end position="125"/>
    </location>
</feature>
<reference evidence="2" key="1">
    <citation type="journal article" date="2014" name="Front. Microbiol.">
        <title>High frequency of phylogenetically diverse reductive dehalogenase-homologous genes in deep subseafloor sedimentary metagenomes.</title>
        <authorList>
            <person name="Kawai M."/>
            <person name="Futagami T."/>
            <person name="Toyoda A."/>
            <person name="Takaki Y."/>
            <person name="Nishi S."/>
            <person name="Hori S."/>
            <person name="Arai W."/>
            <person name="Tsubouchi T."/>
            <person name="Morono Y."/>
            <person name="Uchiyama I."/>
            <person name="Ito T."/>
            <person name="Fujiyama A."/>
            <person name="Inagaki F."/>
            <person name="Takami H."/>
        </authorList>
    </citation>
    <scope>NUCLEOTIDE SEQUENCE</scope>
    <source>
        <strain evidence="2">Expedition CK06-06</strain>
    </source>
</reference>
<dbReference type="InterPro" id="IPR027417">
    <property type="entry name" value="P-loop_NTPase"/>
</dbReference>
<dbReference type="SUPFAM" id="SSF52540">
    <property type="entry name" value="P-loop containing nucleoside triphosphate hydrolases"/>
    <property type="match status" value="1"/>
</dbReference>
<proteinExistence type="predicted"/>
<protein>
    <recommendedName>
        <fullName evidence="1">Orc1-like AAA ATPase domain-containing protein</fullName>
    </recommendedName>
</protein>
<dbReference type="Pfam" id="PF13191">
    <property type="entry name" value="AAA_16"/>
    <property type="match status" value="1"/>
</dbReference>
<sequence>GGIIITGESGLGKTRLVQEFSELYAPGRRILGTHCRPAEINLPFQPFIELLRNNISSSEWKNFSRTWAEPLAILLPEILPTHKLQEIPLVSIYPDQNRATLFEAIRQVFLLIAQQSDLVLFIDDAR</sequence>